<evidence type="ECO:0000313" key="4">
    <source>
        <dbReference type="Proteomes" id="UP000410492"/>
    </source>
</evidence>
<evidence type="ECO:0000259" key="1">
    <source>
        <dbReference type="PROSITE" id="PS50090"/>
    </source>
</evidence>
<sequence length="279" mass="31916">MALDASRMRIQIPADVCLDLIKEVWRGYNYNYIDGIFGIMWSSDEIDLLILLVQDCPDIYDYSLAGHSNVQHLEKCWLEIARNFPDKDVKQLKTKWQILRGGYRQRRRHVSAKKSSDGSKPNIIWPYFDQLKFLDPFLNSRSSTKNTSSVEEFIVNEDGIFSSTEIVDTEVQSESTDDPITSGSSTPCTTAATGKVRKQSDDLDDVMTNYFKKKMARTDEDIEKASNDPIRAFLNSLIPDMEQLTGQNLRIFKIDMLTRLNELINLQAGSDDDTFKDIS</sequence>
<feature type="domain" description="Myb-like" evidence="1">
    <location>
        <begin position="41"/>
        <end position="100"/>
    </location>
</feature>
<dbReference type="InterPro" id="IPR039353">
    <property type="entry name" value="TF_Adf1"/>
</dbReference>
<dbReference type="GO" id="GO:0005634">
    <property type="term" value="C:nucleus"/>
    <property type="evidence" value="ECO:0007669"/>
    <property type="project" value="TreeGrafter"/>
</dbReference>
<dbReference type="Proteomes" id="UP000410492">
    <property type="component" value="Unassembled WGS sequence"/>
</dbReference>
<evidence type="ECO:0000313" key="3">
    <source>
        <dbReference type="EMBL" id="VEN40416.1"/>
    </source>
</evidence>
<dbReference type="AlphaFoldDB" id="A0A653BYL1"/>
<feature type="domain" description="MADF" evidence="2">
    <location>
        <begin position="48"/>
        <end position="139"/>
    </location>
</feature>
<gene>
    <name evidence="3" type="ORF">CALMAC_LOCUS4584</name>
</gene>
<dbReference type="InterPro" id="IPR001005">
    <property type="entry name" value="SANT/Myb"/>
</dbReference>
<dbReference type="PANTHER" id="PTHR12243:SF69">
    <property type="entry name" value="SI:CH73-59F11.3"/>
    <property type="match status" value="1"/>
</dbReference>
<dbReference type="EMBL" id="CAACVG010006534">
    <property type="protein sequence ID" value="VEN40416.1"/>
    <property type="molecule type" value="Genomic_DNA"/>
</dbReference>
<protein>
    <submittedName>
        <fullName evidence="3">Uncharacterized protein</fullName>
    </submittedName>
</protein>
<dbReference type="GO" id="GO:0005667">
    <property type="term" value="C:transcription regulator complex"/>
    <property type="evidence" value="ECO:0007669"/>
    <property type="project" value="TreeGrafter"/>
</dbReference>
<dbReference type="PROSITE" id="PS50090">
    <property type="entry name" value="MYB_LIKE"/>
    <property type="match status" value="1"/>
</dbReference>
<dbReference type="GO" id="GO:0006357">
    <property type="term" value="P:regulation of transcription by RNA polymerase II"/>
    <property type="evidence" value="ECO:0007669"/>
    <property type="project" value="TreeGrafter"/>
</dbReference>
<dbReference type="CDD" id="cd00167">
    <property type="entry name" value="SANT"/>
    <property type="match status" value="1"/>
</dbReference>
<dbReference type="Pfam" id="PF10545">
    <property type="entry name" value="MADF_DNA_bdg"/>
    <property type="match status" value="1"/>
</dbReference>
<organism evidence="3 4">
    <name type="scientific">Callosobruchus maculatus</name>
    <name type="common">Southern cowpea weevil</name>
    <name type="synonym">Pulse bruchid</name>
    <dbReference type="NCBI Taxonomy" id="64391"/>
    <lineage>
        <taxon>Eukaryota</taxon>
        <taxon>Metazoa</taxon>
        <taxon>Ecdysozoa</taxon>
        <taxon>Arthropoda</taxon>
        <taxon>Hexapoda</taxon>
        <taxon>Insecta</taxon>
        <taxon>Pterygota</taxon>
        <taxon>Neoptera</taxon>
        <taxon>Endopterygota</taxon>
        <taxon>Coleoptera</taxon>
        <taxon>Polyphaga</taxon>
        <taxon>Cucujiformia</taxon>
        <taxon>Chrysomeloidea</taxon>
        <taxon>Chrysomelidae</taxon>
        <taxon>Bruchinae</taxon>
        <taxon>Bruchini</taxon>
        <taxon>Callosobruchus</taxon>
    </lineage>
</organism>
<dbReference type="InterPro" id="IPR006578">
    <property type="entry name" value="MADF-dom"/>
</dbReference>
<accession>A0A653BYL1</accession>
<dbReference type="PROSITE" id="PS51029">
    <property type="entry name" value="MADF"/>
    <property type="match status" value="1"/>
</dbReference>
<name>A0A653BYL1_CALMS</name>
<keyword evidence="4" id="KW-1185">Reference proteome</keyword>
<dbReference type="SMART" id="SM00595">
    <property type="entry name" value="MADF"/>
    <property type="match status" value="1"/>
</dbReference>
<dbReference type="OrthoDB" id="6703957at2759"/>
<proteinExistence type="predicted"/>
<reference evidence="3 4" key="1">
    <citation type="submission" date="2019-01" db="EMBL/GenBank/DDBJ databases">
        <authorList>
            <person name="Sayadi A."/>
        </authorList>
    </citation>
    <scope>NUCLEOTIDE SEQUENCE [LARGE SCALE GENOMIC DNA]</scope>
</reference>
<dbReference type="PANTHER" id="PTHR12243">
    <property type="entry name" value="MADF DOMAIN TRANSCRIPTION FACTOR"/>
    <property type="match status" value="1"/>
</dbReference>
<evidence type="ECO:0000259" key="2">
    <source>
        <dbReference type="PROSITE" id="PS51029"/>
    </source>
</evidence>